<dbReference type="OrthoDB" id="3958888at2759"/>
<dbReference type="AlphaFoldDB" id="A0A6A6UTR9"/>
<accession>A0A6A6UTR9</accession>
<gene>
    <name evidence="2" type="ORF">M011DRAFT_482317</name>
</gene>
<feature type="region of interest" description="Disordered" evidence="1">
    <location>
        <begin position="33"/>
        <end position="213"/>
    </location>
</feature>
<feature type="compositionally biased region" description="Pro residues" evidence="1">
    <location>
        <begin position="78"/>
        <end position="87"/>
    </location>
</feature>
<evidence type="ECO:0000313" key="2">
    <source>
        <dbReference type="EMBL" id="KAF2741702.1"/>
    </source>
</evidence>
<dbReference type="Proteomes" id="UP000799440">
    <property type="component" value="Unassembled WGS sequence"/>
</dbReference>
<sequence length="213" mass="22536">MSSFSVENVGGVYNNDVPEQDNLYVDVGMGTQPLATRKRTYASSAEVLDSEDSRSAKRRSARPQSDIIAPSPMCTPTTSPPPPPPPQTCGSHLSPLGVPNDPNAGNVDGGGKDNSVETSDLPRSSRVDSPNGGDGQESEAVIDAKSLHSPIQSSSPARQRGGDQGFSPDSGTGENESVNSDSEPEESNKDNRWRGPPRTGSWRMSTATSRQLR</sequence>
<protein>
    <submittedName>
        <fullName evidence="2">Uncharacterized protein</fullName>
    </submittedName>
</protein>
<keyword evidence="3" id="KW-1185">Reference proteome</keyword>
<dbReference type="EMBL" id="MU006629">
    <property type="protein sequence ID" value="KAF2741702.1"/>
    <property type="molecule type" value="Genomic_DNA"/>
</dbReference>
<feature type="compositionally biased region" description="Polar residues" evidence="1">
    <location>
        <begin position="167"/>
        <end position="181"/>
    </location>
</feature>
<evidence type="ECO:0000313" key="3">
    <source>
        <dbReference type="Proteomes" id="UP000799440"/>
    </source>
</evidence>
<evidence type="ECO:0000256" key="1">
    <source>
        <dbReference type="SAM" id="MobiDB-lite"/>
    </source>
</evidence>
<name>A0A6A6UTR9_9PLEO</name>
<reference evidence="2" key="1">
    <citation type="journal article" date="2020" name="Stud. Mycol.">
        <title>101 Dothideomycetes genomes: a test case for predicting lifestyles and emergence of pathogens.</title>
        <authorList>
            <person name="Haridas S."/>
            <person name="Albert R."/>
            <person name="Binder M."/>
            <person name="Bloem J."/>
            <person name="Labutti K."/>
            <person name="Salamov A."/>
            <person name="Andreopoulos B."/>
            <person name="Baker S."/>
            <person name="Barry K."/>
            <person name="Bills G."/>
            <person name="Bluhm B."/>
            <person name="Cannon C."/>
            <person name="Castanera R."/>
            <person name="Culley D."/>
            <person name="Daum C."/>
            <person name="Ezra D."/>
            <person name="Gonzalez J."/>
            <person name="Henrissat B."/>
            <person name="Kuo A."/>
            <person name="Liang C."/>
            <person name="Lipzen A."/>
            <person name="Lutzoni F."/>
            <person name="Magnuson J."/>
            <person name="Mondo S."/>
            <person name="Nolan M."/>
            <person name="Ohm R."/>
            <person name="Pangilinan J."/>
            <person name="Park H.-J."/>
            <person name="Ramirez L."/>
            <person name="Alfaro M."/>
            <person name="Sun H."/>
            <person name="Tritt A."/>
            <person name="Yoshinaga Y."/>
            <person name="Zwiers L.-H."/>
            <person name="Turgeon B."/>
            <person name="Goodwin S."/>
            <person name="Spatafora J."/>
            <person name="Crous P."/>
            <person name="Grigoriev I."/>
        </authorList>
    </citation>
    <scope>NUCLEOTIDE SEQUENCE</scope>
    <source>
        <strain evidence="2">CBS 119925</strain>
    </source>
</reference>
<organism evidence="2 3">
    <name type="scientific">Sporormia fimetaria CBS 119925</name>
    <dbReference type="NCBI Taxonomy" id="1340428"/>
    <lineage>
        <taxon>Eukaryota</taxon>
        <taxon>Fungi</taxon>
        <taxon>Dikarya</taxon>
        <taxon>Ascomycota</taxon>
        <taxon>Pezizomycotina</taxon>
        <taxon>Dothideomycetes</taxon>
        <taxon>Pleosporomycetidae</taxon>
        <taxon>Pleosporales</taxon>
        <taxon>Sporormiaceae</taxon>
        <taxon>Sporormia</taxon>
    </lineage>
</organism>
<feature type="region of interest" description="Disordered" evidence="1">
    <location>
        <begin position="1"/>
        <end position="20"/>
    </location>
</feature>
<proteinExistence type="predicted"/>
<feature type="compositionally biased region" description="Polar residues" evidence="1">
    <location>
        <begin position="202"/>
        <end position="213"/>
    </location>
</feature>